<dbReference type="InterPro" id="IPR011053">
    <property type="entry name" value="Single_hybrid_motif"/>
</dbReference>
<dbReference type="GO" id="GO:0005960">
    <property type="term" value="C:glycine cleavage complex"/>
    <property type="evidence" value="ECO:0007669"/>
    <property type="project" value="InterPro"/>
</dbReference>
<reference evidence="7 8" key="1">
    <citation type="submission" date="2020-08" db="EMBL/GenBank/DDBJ databases">
        <title>Genomic Encyclopedia of Type Strains, Phase IV (KMG-IV): sequencing the most valuable type-strain genomes for metagenomic binning, comparative biology and taxonomic classification.</title>
        <authorList>
            <person name="Goeker M."/>
        </authorList>
    </citation>
    <scope>NUCLEOTIDE SEQUENCE [LARGE SCALE GENOMIC DNA]</scope>
    <source>
        <strain evidence="7 8">DSM 101064</strain>
    </source>
</reference>
<comment type="caution">
    <text evidence="7">The sequence shown here is derived from an EMBL/GenBank/DDBJ whole genome shotgun (WGS) entry which is preliminary data.</text>
</comment>
<name>A0A7W9BMJ5_9RHOB</name>
<dbReference type="InterPro" id="IPR003016">
    <property type="entry name" value="2-oxoA_DH_lipoyl-BS"/>
</dbReference>
<comment type="function">
    <text evidence="3">The glycine cleavage system catalyzes the degradation of glycine. The H protein shuttles the methylamine group of glycine from the P protein to the T protein.</text>
</comment>
<comment type="similarity">
    <text evidence="1 3">Belongs to the GcvH family.</text>
</comment>
<evidence type="ECO:0000313" key="7">
    <source>
        <dbReference type="EMBL" id="MBB5723231.1"/>
    </source>
</evidence>
<protein>
    <recommendedName>
        <fullName evidence="3">Glycine cleavage system H protein</fullName>
    </recommendedName>
</protein>
<dbReference type="GO" id="GO:0005829">
    <property type="term" value="C:cytosol"/>
    <property type="evidence" value="ECO:0007669"/>
    <property type="project" value="TreeGrafter"/>
</dbReference>
<accession>A0A7W9BMJ5</accession>
<feature type="domain" description="Lipoyl-binding" evidence="6">
    <location>
        <begin position="16"/>
        <end position="98"/>
    </location>
</feature>
<keyword evidence="8" id="KW-1185">Reference proteome</keyword>
<evidence type="ECO:0000259" key="6">
    <source>
        <dbReference type="PROSITE" id="PS50968"/>
    </source>
</evidence>
<feature type="transmembrane region" description="Helical" evidence="5">
    <location>
        <begin position="15"/>
        <end position="35"/>
    </location>
</feature>
<keyword evidence="5" id="KW-0472">Membrane</keyword>
<dbReference type="Pfam" id="PF01597">
    <property type="entry name" value="GCV_H"/>
    <property type="match status" value="1"/>
</dbReference>
<evidence type="ECO:0000256" key="4">
    <source>
        <dbReference type="PIRSR" id="PIRSR617453-50"/>
    </source>
</evidence>
<feature type="modified residue" description="N6-lipoyllysine" evidence="3 4">
    <location>
        <position position="57"/>
    </location>
</feature>
<dbReference type="Proteomes" id="UP000535415">
    <property type="component" value="Unassembled WGS sequence"/>
</dbReference>
<gene>
    <name evidence="3" type="primary">gcvH</name>
    <name evidence="7" type="ORF">FHS72_002871</name>
</gene>
<dbReference type="HAMAP" id="MF_00272">
    <property type="entry name" value="GcvH"/>
    <property type="match status" value="1"/>
</dbReference>
<dbReference type="PANTHER" id="PTHR11715:SF3">
    <property type="entry name" value="GLYCINE CLEAVAGE SYSTEM H PROTEIN-RELATED"/>
    <property type="match status" value="1"/>
</dbReference>
<dbReference type="NCBIfam" id="TIGR00527">
    <property type="entry name" value="gcvH"/>
    <property type="match status" value="1"/>
</dbReference>
<dbReference type="InterPro" id="IPR017453">
    <property type="entry name" value="GCV_H_sub"/>
</dbReference>
<dbReference type="InterPro" id="IPR033753">
    <property type="entry name" value="GCV_H/Fam206"/>
</dbReference>
<dbReference type="RefSeq" id="WP_183530261.1">
    <property type="nucleotide sequence ID" value="NZ_JACIJM010000009.1"/>
</dbReference>
<dbReference type="InterPro" id="IPR000089">
    <property type="entry name" value="Biotin_lipoyl"/>
</dbReference>
<dbReference type="NCBIfam" id="NF002270">
    <property type="entry name" value="PRK01202.1"/>
    <property type="match status" value="1"/>
</dbReference>
<dbReference type="GO" id="GO:0009249">
    <property type="term" value="P:protein lipoylation"/>
    <property type="evidence" value="ECO:0007669"/>
    <property type="project" value="TreeGrafter"/>
</dbReference>
<comment type="subunit">
    <text evidence="3">The glycine cleavage system is composed of four proteins: P, T, L and H.</text>
</comment>
<dbReference type="PROSITE" id="PS50968">
    <property type="entry name" value="BIOTINYL_LIPOYL"/>
    <property type="match status" value="1"/>
</dbReference>
<evidence type="ECO:0000256" key="5">
    <source>
        <dbReference type="SAM" id="Phobius"/>
    </source>
</evidence>
<dbReference type="GO" id="GO:0019464">
    <property type="term" value="P:glycine decarboxylation via glycine cleavage system"/>
    <property type="evidence" value="ECO:0007669"/>
    <property type="project" value="UniProtKB-UniRule"/>
</dbReference>
<evidence type="ECO:0000256" key="3">
    <source>
        <dbReference type="HAMAP-Rule" id="MF_00272"/>
    </source>
</evidence>
<sequence>MRYTKEHHWLRAENGFVVIGITPFAVAQLGTLVFVELPRTGDTIALGDEVAVVESSKAVSDISAPISGDVVAINTALAGNPSLANDDPMGNGWLFKMSVANPTEIDHMMDDAGYTAFTG</sequence>
<dbReference type="AlphaFoldDB" id="A0A7W9BMJ5"/>
<dbReference type="PANTHER" id="PTHR11715">
    <property type="entry name" value="GLYCINE CLEAVAGE SYSTEM H PROTEIN"/>
    <property type="match status" value="1"/>
</dbReference>
<evidence type="ECO:0000256" key="1">
    <source>
        <dbReference type="ARBA" id="ARBA00009249"/>
    </source>
</evidence>
<dbReference type="PROSITE" id="PS00189">
    <property type="entry name" value="LIPOYL"/>
    <property type="match status" value="1"/>
</dbReference>
<dbReference type="SUPFAM" id="SSF51230">
    <property type="entry name" value="Single hybrid motif"/>
    <property type="match status" value="1"/>
</dbReference>
<dbReference type="CDD" id="cd06848">
    <property type="entry name" value="GCS_H"/>
    <property type="match status" value="1"/>
</dbReference>
<organism evidence="7 8">
    <name type="scientific">Yoonia ponticola</name>
    <dbReference type="NCBI Taxonomy" id="1524255"/>
    <lineage>
        <taxon>Bacteria</taxon>
        <taxon>Pseudomonadati</taxon>
        <taxon>Pseudomonadota</taxon>
        <taxon>Alphaproteobacteria</taxon>
        <taxon>Rhodobacterales</taxon>
        <taxon>Paracoccaceae</taxon>
        <taxon>Yoonia</taxon>
    </lineage>
</organism>
<keyword evidence="5" id="KW-0812">Transmembrane</keyword>
<dbReference type="Gene3D" id="2.40.50.100">
    <property type="match status" value="1"/>
</dbReference>
<comment type="cofactor">
    <cofactor evidence="3">
        <name>(R)-lipoate</name>
        <dbReference type="ChEBI" id="CHEBI:83088"/>
    </cofactor>
    <text evidence="3">Binds 1 lipoyl cofactor covalently.</text>
</comment>
<keyword evidence="5" id="KW-1133">Transmembrane helix</keyword>
<keyword evidence="2 3" id="KW-0450">Lipoyl</keyword>
<proteinExistence type="inferred from homology"/>
<dbReference type="InterPro" id="IPR002930">
    <property type="entry name" value="GCV_H"/>
</dbReference>
<evidence type="ECO:0000256" key="2">
    <source>
        <dbReference type="ARBA" id="ARBA00022823"/>
    </source>
</evidence>
<dbReference type="EMBL" id="JACIJM010000009">
    <property type="protein sequence ID" value="MBB5723231.1"/>
    <property type="molecule type" value="Genomic_DNA"/>
</dbReference>
<evidence type="ECO:0000313" key="8">
    <source>
        <dbReference type="Proteomes" id="UP000535415"/>
    </source>
</evidence>